<accession>A0A0G0QLN4</accession>
<evidence type="ECO:0000313" key="1">
    <source>
        <dbReference type="EMBL" id="KKR41344.1"/>
    </source>
</evidence>
<evidence type="ECO:0000313" key="2">
    <source>
        <dbReference type="Proteomes" id="UP000034881"/>
    </source>
</evidence>
<proteinExistence type="predicted"/>
<gene>
    <name evidence="1" type="ORF">UT77_C0013G0014</name>
</gene>
<sequence length="140" mass="16556">MTTKSKTALKRDDNWLLSRLDFIWSKYFSDVPQTNKVFIRFGRYAKYRLGSIRLNRRTKASFITITAMFKDPKIPPEVVDHTIGHELTHYAHGFSSTHPRLHKYPHAGGVVRLEMGERGMEYLYDAYKKWVKLYREQLMG</sequence>
<dbReference type="AlphaFoldDB" id="A0A0G0QLN4"/>
<evidence type="ECO:0008006" key="3">
    <source>
        <dbReference type="Google" id="ProtNLM"/>
    </source>
</evidence>
<protein>
    <recommendedName>
        <fullName evidence="3">SprT-like domain-containing protein</fullName>
    </recommendedName>
</protein>
<dbReference type="Proteomes" id="UP000034881">
    <property type="component" value="Unassembled WGS sequence"/>
</dbReference>
<reference evidence="1 2" key="1">
    <citation type="journal article" date="2015" name="Nature">
        <title>rRNA introns, odd ribosomes, and small enigmatic genomes across a large radiation of phyla.</title>
        <authorList>
            <person name="Brown C.T."/>
            <person name="Hug L.A."/>
            <person name="Thomas B.C."/>
            <person name="Sharon I."/>
            <person name="Castelle C.J."/>
            <person name="Singh A."/>
            <person name="Wilkins M.J."/>
            <person name="Williams K.H."/>
            <person name="Banfield J.F."/>
        </authorList>
    </citation>
    <scope>NUCLEOTIDE SEQUENCE [LARGE SCALE GENOMIC DNA]</scope>
</reference>
<dbReference type="EMBL" id="LBYB01000013">
    <property type="protein sequence ID" value="KKR41344.1"/>
    <property type="molecule type" value="Genomic_DNA"/>
</dbReference>
<comment type="caution">
    <text evidence="1">The sequence shown here is derived from an EMBL/GenBank/DDBJ whole genome shotgun (WGS) entry which is preliminary data.</text>
</comment>
<name>A0A0G0QLN4_9BACT</name>
<organism evidence="1 2">
    <name type="scientific">Candidatus Daviesbacteria bacterium GW2011_GWC2_40_12</name>
    <dbReference type="NCBI Taxonomy" id="1618431"/>
    <lineage>
        <taxon>Bacteria</taxon>
        <taxon>Candidatus Daviesiibacteriota</taxon>
    </lineage>
</organism>